<dbReference type="PROSITE" id="PS50943">
    <property type="entry name" value="HTH_CROC1"/>
    <property type="match status" value="1"/>
</dbReference>
<evidence type="ECO:0000313" key="2">
    <source>
        <dbReference type="EMBL" id="MFC2925970.1"/>
    </source>
</evidence>
<dbReference type="CDD" id="cd00093">
    <property type="entry name" value="HTH_XRE"/>
    <property type="match status" value="1"/>
</dbReference>
<gene>
    <name evidence="2" type="ORF">ACFOOR_07615</name>
</gene>
<name>A0ABV6ZWV9_9PROT</name>
<organism evidence="2 3">
    <name type="scientific">Hyphobacterium vulgare</name>
    <dbReference type="NCBI Taxonomy" id="1736751"/>
    <lineage>
        <taxon>Bacteria</taxon>
        <taxon>Pseudomonadati</taxon>
        <taxon>Pseudomonadota</taxon>
        <taxon>Alphaproteobacteria</taxon>
        <taxon>Maricaulales</taxon>
        <taxon>Maricaulaceae</taxon>
        <taxon>Hyphobacterium</taxon>
    </lineage>
</organism>
<dbReference type="SUPFAM" id="SSF47413">
    <property type="entry name" value="lambda repressor-like DNA-binding domains"/>
    <property type="match status" value="1"/>
</dbReference>
<dbReference type="Proteomes" id="UP001595379">
    <property type="component" value="Unassembled WGS sequence"/>
</dbReference>
<comment type="caution">
    <text evidence="2">The sequence shown here is derived from an EMBL/GenBank/DDBJ whole genome shotgun (WGS) entry which is preliminary data.</text>
</comment>
<keyword evidence="3" id="KW-1185">Reference proteome</keyword>
<evidence type="ECO:0000313" key="3">
    <source>
        <dbReference type="Proteomes" id="UP001595379"/>
    </source>
</evidence>
<evidence type="ECO:0000259" key="1">
    <source>
        <dbReference type="PROSITE" id="PS50943"/>
    </source>
</evidence>
<protein>
    <submittedName>
        <fullName evidence="2">Helix-turn-helix domain-containing protein</fullName>
    </submittedName>
</protein>
<dbReference type="InterPro" id="IPR001387">
    <property type="entry name" value="Cro/C1-type_HTH"/>
</dbReference>
<dbReference type="InterPro" id="IPR010982">
    <property type="entry name" value="Lambda_DNA-bd_dom_sf"/>
</dbReference>
<feature type="domain" description="HTH cro/C1-type" evidence="1">
    <location>
        <begin position="9"/>
        <end position="64"/>
    </location>
</feature>
<dbReference type="SMART" id="SM00530">
    <property type="entry name" value="HTH_XRE"/>
    <property type="match status" value="1"/>
</dbReference>
<dbReference type="Gene3D" id="1.10.260.40">
    <property type="entry name" value="lambda repressor-like DNA-binding domains"/>
    <property type="match status" value="1"/>
</dbReference>
<dbReference type="EMBL" id="JBHRSV010000012">
    <property type="protein sequence ID" value="MFC2925970.1"/>
    <property type="molecule type" value="Genomic_DNA"/>
</dbReference>
<sequence>MHHPDSFSFKACRERSGLDQAELSHLLGLRHRKAISPFETGRRLPDARTLIAYELAFGDSAAALLQSVTAEERTRMLHRALRLKRRFQHQSAPDVHDKVEFLRALIARLLRYRRP</sequence>
<reference evidence="3" key="1">
    <citation type="journal article" date="2019" name="Int. J. Syst. Evol. Microbiol.">
        <title>The Global Catalogue of Microorganisms (GCM) 10K type strain sequencing project: providing services to taxonomists for standard genome sequencing and annotation.</title>
        <authorList>
            <consortium name="The Broad Institute Genomics Platform"/>
            <consortium name="The Broad Institute Genome Sequencing Center for Infectious Disease"/>
            <person name="Wu L."/>
            <person name="Ma J."/>
        </authorList>
    </citation>
    <scope>NUCLEOTIDE SEQUENCE [LARGE SCALE GENOMIC DNA]</scope>
    <source>
        <strain evidence="3">KCTC 52487</strain>
    </source>
</reference>
<dbReference type="RefSeq" id="WP_343164845.1">
    <property type="nucleotide sequence ID" value="NZ_JBHRSV010000012.1"/>
</dbReference>
<accession>A0ABV6ZWV9</accession>
<proteinExistence type="predicted"/>
<dbReference type="Pfam" id="PF01381">
    <property type="entry name" value="HTH_3"/>
    <property type="match status" value="1"/>
</dbReference>